<name>A0A1V8RQK1_9HYPH</name>
<keyword evidence="2" id="KW-1185">Reference proteome</keyword>
<comment type="caution">
    <text evidence="1">The sequence shown here is derived from an EMBL/GenBank/DDBJ whole genome shotgun (WGS) entry which is preliminary data.</text>
</comment>
<dbReference type="STRING" id="1873176.BFN67_19070"/>
<evidence type="ECO:0000313" key="1">
    <source>
        <dbReference type="EMBL" id="OQM75259.1"/>
    </source>
</evidence>
<accession>A0A1V8RQK1</accession>
<organism evidence="1 2">
    <name type="scientific">Manganibacter manganicus</name>
    <dbReference type="NCBI Taxonomy" id="1873176"/>
    <lineage>
        <taxon>Bacteria</taxon>
        <taxon>Pseudomonadati</taxon>
        <taxon>Pseudomonadota</taxon>
        <taxon>Alphaproteobacteria</taxon>
        <taxon>Hyphomicrobiales</taxon>
        <taxon>Phyllobacteriaceae</taxon>
        <taxon>Manganibacter</taxon>
    </lineage>
</organism>
<protein>
    <submittedName>
        <fullName evidence="1">Uncharacterized protein</fullName>
    </submittedName>
</protein>
<gene>
    <name evidence="1" type="ORF">BFN67_19070</name>
</gene>
<dbReference type="Proteomes" id="UP000191905">
    <property type="component" value="Unassembled WGS sequence"/>
</dbReference>
<evidence type="ECO:0000313" key="2">
    <source>
        <dbReference type="Proteomes" id="UP000191905"/>
    </source>
</evidence>
<dbReference type="EMBL" id="MDET01000018">
    <property type="protein sequence ID" value="OQM75259.1"/>
    <property type="molecule type" value="Genomic_DNA"/>
</dbReference>
<dbReference type="AlphaFoldDB" id="A0A1V8RQK1"/>
<sequence length="81" mass="8874">MPRLHAGRLMAGAHRCFIAQFEVAPCGRLRLPLEALAEIVRAVDAGNGSIRHLWDAGKLNSLKHMTGRDELAGEICKGRRS</sequence>
<reference evidence="1 2" key="1">
    <citation type="journal article" date="2016" name="Int. J. Syst. Evol. Microbiol.">
        <title>Pseudaminobacter manganicus sp. nov., isolated from sludge of a manganese mine.</title>
        <authorList>
            <person name="Li J."/>
            <person name="Huang J."/>
            <person name="Liao S."/>
            <person name="Wang G."/>
        </authorList>
    </citation>
    <scope>NUCLEOTIDE SEQUENCE [LARGE SCALE GENOMIC DNA]</scope>
    <source>
        <strain evidence="1 2">JH-7</strain>
    </source>
</reference>
<proteinExistence type="predicted"/>